<keyword evidence="1" id="KW-0805">Transcription regulation</keyword>
<evidence type="ECO:0000259" key="6">
    <source>
        <dbReference type="PROSITE" id="PS50110"/>
    </source>
</evidence>
<evidence type="ECO:0000256" key="4">
    <source>
        <dbReference type="PROSITE-ProRule" id="PRU00169"/>
    </source>
</evidence>
<dbReference type="InterPro" id="IPR001867">
    <property type="entry name" value="OmpR/PhoB-type_DNA-bd"/>
</dbReference>
<gene>
    <name evidence="8" type="ORF">SAMN06295905_1611</name>
</gene>
<keyword evidence="4" id="KW-0597">Phosphoprotein</keyword>
<evidence type="ECO:0000256" key="2">
    <source>
        <dbReference type="ARBA" id="ARBA00023125"/>
    </source>
</evidence>
<keyword evidence="3" id="KW-0804">Transcription</keyword>
<dbReference type="Gene3D" id="1.10.10.10">
    <property type="entry name" value="Winged helix-like DNA-binding domain superfamily/Winged helix DNA-binding domain"/>
    <property type="match status" value="1"/>
</dbReference>
<keyword evidence="2 5" id="KW-0238">DNA-binding</keyword>
<dbReference type="EMBL" id="FXWK01000001">
    <property type="protein sequence ID" value="SMQ68638.1"/>
    <property type="molecule type" value="Genomic_DNA"/>
</dbReference>
<dbReference type="InterPro" id="IPR001789">
    <property type="entry name" value="Sig_transdc_resp-reg_receiver"/>
</dbReference>
<dbReference type="PROSITE" id="PS51755">
    <property type="entry name" value="OMPR_PHOB"/>
    <property type="match status" value="1"/>
</dbReference>
<dbReference type="InterPro" id="IPR036388">
    <property type="entry name" value="WH-like_DNA-bd_sf"/>
</dbReference>
<dbReference type="GO" id="GO:0005829">
    <property type="term" value="C:cytosol"/>
    <property type="evidence" value="ECO:0007669"/>
    <property type="project" value="TreeGrafter"/>
</dbReference>
<dbReference type="AlphaFoldDB" id="A0A1Y6F174"/>
<evidence type="ECO:0000256" key="1">
    <source>
        <dbReference type="ARBA" id="ARBA00023015"/>
    </source>
</evidence>
<dbReference type="InterPro" id="IPR011006">
    <property type="entry name" value="CheY-like_superfamily"/>
</dbReference>
<dbReference type="CDD" id="cd00383">
    <property type="entry name" value="trans_reg_C"/>
    <property type="match status" value="1"/>
</dbReference>
<dbReference type="SMART" id="SM00862">
    <property type="entry name" value="Trans_reg_C"/>
    <property type="match status" value="1"/>
</dbReference>
<dbReference type="SUPFAM" id="SSF52172">
    <property type="entry name" value="CheY-like"/>
    <property type="match status" value="1"/>
</dbReference>
<dbReference type="InterPro" id="IPR039420">
    <property type="entry name" value="WalR-like"/>
</dbReference>
<proteinExistence type="predicted"/>
<feature type="DNA-binding region" description="OmpR/PhoB-type" evidence="5">
    <location>
        <begin position="125"/>
        <end position="220"/>
    </location>
</feature>
<dbReference type="GO" id="GO:0000976">
    <property type="term" value="F:transcription cis-regulatory region binding"/>
    <property type="evidence" value="ECO:0007669"/>
    <property type="project" value="TreeGrafter"/>
</dbReference>
<dbReference type="OrthoDB" id="9802426at2"/>
<evidence type="ECO:0000256" key="3">
    <source>
        <dbReference type="ARBA" id="ARBA00023163"/>
    </source>
</evidence>
<evidence type="ECO:0000313" key="8">
    <source>
        <dbReference type="EMBL" id="SMQ68638.1"/>
    </source>
</evidence>
<dbReference type="RefSeq" id="WP_086469916.1">
    <property type="nucleotide sequence ID" value="NZ_FXWK01000001.1"/>
</dbReference>
<dbReference type="GO" id="GO:0006355">
    <property type="term" value="P:regulation of DNA-templated transcription"/>
    <property type="evidence" value="ECO:0007669"/>
    <property type="project" value="InterPro"/>
</dbReference>
<evidence type="ECO:0000259" key="7">
    <source>
        <dbReference type="PROSITE" id="PS51755"/>
    </source>
</evidence>
<feature type="domain" description="OmpR/PhoB-type" evidence="7">
    <location>
        <begin position="125"/>
        <end position="220"/>
    </location>
</feature>
<evidence type="ECO:0000256" key="5">
    <source>
        <dbReference type="PROSITE-ProRule" id="PRU01091"/>
    </source>
</evidence>
<evidence type="ECO:0000313" key="9">
    <source>
        <dbReference type="Proteomes" id="UP000194474"/>
    </source>
</evidence>
<dbReference type="SMART" id="SM00448">
    <property type="entry name" value="REC"/>
    <property type="match status" value="1"/>
</dbReference>
<organism evidence="8 9">
    <name type="scientific">Devosia lucknowensis</name>
    <dbReference type="NCBI Taxonomy" id="1096929"/>
    <lineage>
        <taxon>Bacteria</taxon>
        <taxon>Pseudomonadati</taxon>
        <taxon>Pseudomonadota</taxon>
        <taxon>Alphaproteobacteria</taxon>
        <taxon>Hyphomicrobiales</taxon>
        <taxon>Devosiaceae</taxon>
        <taxon>Devosia</taxon>
    </lineage>
</organism>
<dbReference type="PROSITE" id="PS50110">
    <property type="entry name" value="RESPONSE_REGULATORY"/>
    <property type="match status" value="1"/>
</dbReference>
<dbReference type="Proteomes" id="UP000194474">
    <property type="component" value="Unassembled WGS sequence"/>
</dbReference>
<keyword evidence="9" id="KW-1185">Reference proteome</keyword>
<dbReference type="Pfam" id="PF00486">
    <property type="entry name" value="Trans_reg_C"/>
    <property type="match status" value="1"/>
</dbReference>
<accession>A0A1Y6F174</accession>
<name>A0A1Y6F174_9HYPH</name>
<dbReference type="PANTHER" id="PTHR48111:SF67">
    <property type="entry name" value="TRANSCRIPTIONAL REGULATORY PROTEIN TCTD"/>
    <property type="match status" value="1"/>
</dbReference>
<dbReference type="GO" id="GO:0032993">
    <property type="term" value="C:protein-DNA complex"/>
    <property type="evidence" value="ECO:0007669"/>
    <property type="project" value="TreeGrafter"/>
</dbReference>
<protein>
    <submittedName>
        <fullName evidence="8">Two-component system, OmpR family, response regulator TctD</fullName>
    </submittedName>
</protein>
<feature type="domain" description="Response regulatory" evidence="6">
    <location>
        <begin position="2"/>
        <end position="117"/>
    </location>
</feature>
<dbReference type="Gene3D" id="3.40.50.2300">
    <property type="match status" value="1"/>
</dbReference>
<dbReference type="Pfam" id="PF00072">
    <property type="entry name" value="Response_reg"/>
    <property type="match status" value="1"/>
</dbReference>
<feature type="modified residue" description="4-aspartylphosphate" evidence="4">
    <location>
        <position position="52"/>
    </location>
</feature>
<sequence>MRVLFVEDDSELAEWTARALTKRYGFVIDWADNGLSADRQLQNDGFDVVVLDLGLPEIDGRTVLERMRQRNDTTPTLILTAKDSLTERIDSLHAGADDFLGKPFAIEELEARLTALVRRSHGRNSGTFSLGELTYHPAEQRFTLAGEPLELTPREHTLLRILLQHAGEPMSKQKIMDRMFDYDADIHLEAIEVIAHRLRKKIGSRVVIRTLRGLGYVLESNPT</sequence>
<dbReference type="PANTHER" id="PTHR48111">
    <property type="entry name" value="REGULATOR OF RPOS"/>
    <property type="match status" value="1"/>
</dbReference>
<dbReference type="GO" id="GO:0000156">
    <property type="term" value="F:phosphorelay response regulator activity"/>
    <property type="evidence" value="ECO:0007669"/>
    <property type="project" value="TreeGrafter"/>
</dbReference>
<reference evidence="9" key="1">
    <citation type="submission" date="2017-04" db="EMBL/GenBank/DDBJ databases">
        <authorList>
            <person name="Varghese N."/>
            <person name="Submissions S."/>
        </authorList>
    </citation>
    <scope>NUCLEOTIDE SEQUENCE [LARGE SCALE GENOMIC DNA]</scope>
</reference>